<dbReference type="GO" id="GO:0003924">
    <property type="term" value="F:GTPase activity"/>
    <property type="evidence" value="ECO:0007669"/>
    <property type="project" value="UniProtKB-UniRule"/>
</dbReference>
<keyword evidence="2 8" id="KW-0963">Cytoplasm</keyword>
<feature type="binding site" evidence="8">
    <location>
        <position position="172"/>
    </location>
    <ligand>
        <name>Mg(2+)</name>
        <dbReference type="ChEBI" id="CHEBI:18420"/>
    </ligand>
</feature>
<comment type="similarity">
    <text evidence="1 8">Belongs to the TRAFAC class OBG-HflX-like GTPase superfamily. OBG GTPase family.</text>
</comment>
<dbReference type="STRING" id="1561003.Ark11_0741"/>
<feature type="domain" description="Obg" evidence="10">
    <location>
        <begin position="1"/>
        <end position="158"/>
    </location>
</feature>
<feature type="domain" description="OBG-type G" evidence="9">
    <location>
        <begin position="159"/>
        <end position="333"/>
    </location>
</feature>
<dbReference type="EMBL" id="LN906597">
    <property type="protein sequence ID" value="CUT17574.1"/>
    <property type="molecule type" value="Genomic_DNA"/>
</dbReference>
<evidence type="ECO:0000256" key="8">
    <source>
        <dbReference type="HAMAP-Rule" id="MF_01454"/>
    </source>
</evidence>
<evidence type="ECO:0000313" key="11">
    <source>
        <dbReference type="EMBL" id="CUT17574.1"/>
    </source>
</evidence>
<dbReference type="OrthoDB" id="9807318at2"/>
<evidence type="ECO:0000259" key="9">
    <source>
        <dbReference type="PROSITE" id="PS51710"/>
    </source>
</evidence>
<dbReference type="PATRIC" id="fig|1561003.3.peg.749"/>
<keyword evidence="3 8" id="KW-0479">Metal-binding</keyword>
<evidence type="ECO:0000256" key="2">
    <source>
        <dbReference type="ARBA" id="ARBA00022490"/>
    </source>
</evidence>
<dbReference type="SUPFAM" id="SSF52540">
    <property type="entry name" value="P-loop containing nucleoside triphosphate hydrolases"/>
    <property type="match status" value="1"/>
</dbReference>
<accession>A0A0S4M5P8</accession>
<dbReference type="Pfam" id="PF01926">
    <property type="entry name" value="MMR_HSR1"/>
    <property type="match status" value="1"/>
</dbReference>
<keyword evidence="4 8" id="KW-0547">Nucleotide-binding</keyword>
<evidence type="ECO:0000256" key="6">
    <source>
        <dbReference type="ARBA" id="ARBA00022842"/>
    </source>
</evidence>
<reference evidence="12" key="1">
    <citation type="submission" date="2015-11" db="EMBL/GenBank/DDBJ databases">
        <authorList>
            <person name="Seth-Smith H.M.B."/>
        </authorList>
    </citation>
    <scope>NUCLEOTIDE SEQUENCE [LARGE SCALE GENOMIC DNA]</scope>
    <source>
        <strain evidence="12">2013Ark11</strain>
    </source>
</reference>
<evidence type="ECO:0000313" key="12">
    <source>
        <dbReference type="Proteomes" id="UP000198651"/>
    </source>
</evidence>
<evidence type="ECO:0000259" key="10">
    <source>
        <dbReference type="PROSITE" id="PS51883"/>
    </source>
</evidence>
<dbReference type="InterPro" id="IPR031167">
    <property type="entry name" value="G_OBG"/>
</dbReference>
<evidence type="ECO:0000256" key="7">
    <source>
        <dbReference type="ARBA" id="ARBA00023134"/>
    </source>
</evidence>
<dbReference type="HAMAP" id="MF_01454">
    <property type="entry name" value="GTPase_Obg"/>
    <property type="match status" value="1"/>
</dbReference>
<sequence>MKFVDEAFVKVSAGSGGAGMVSFRREKYIPKGGPSGGNGGRGGSVWAVADENVNTLIEYRYKRHCQAKNGDRGGSRSCYGRSAEDVFLPVPVGTVIYGGNDALLCDLDANGKKFMLARGGRGGFGNEHFKTGSNRAPRQSTVGEVGESLNIRFELKVMADVGLVGKPNVGKSTLIRRVSSATPKVADYPFTTLHPHLGVVRVGCFSSFVMADIPGIIDGASEGLGLGQRFLKHIQRTRLLFQMLDVSSMDLDIIESEFRSIEKELGGFSLGLLSKPRWLVCNKAEGCSGDDLRRIRVDLSDRLSFPLTSIYCISGFTGMNCDSLMNDAYYFLSSVVLSSDVVSQ</sequence>
<dbReference type="GO" id="GO:0005737">
    <property type="term" value="C:cytoplasm"/>
    <property type="evidence" value="ECO:0007669"/>
    <property type="project" value="UniProtKB-SubCell"/>
</dbReference>
<dbReference type="InterPro" id="IPR006074">
    <property type="entry name" value="GTP1-OBG_CS"/>
</dbReference>
<feature type="binding site" evidence="8">
    <location>
        <begin position="212"/>
        <end position="215"/>
    </location>
    <ligand>
        <name>GTP</name>
        <dbReference type="ChEBI" id="CHEBI:37565"/>
    </ligand>
</feature>
<dbReference type="EC" id="3.6.5.-" evidence="8"/>
<evidence type="ECO:0000256" key="3">
    <source>
        <dbReference type="ARBA" id="ARBA00022723"/>
    </source>
</evidence>
<dbReference type="RefSeq" id="WP_092343005.1">
    <property type="nucleotide sequence ID" value="NZ_LN906597.1"/>
</dbReference>
<comment type="cofactor">
    <cofactor evidence="8">
        <name>Mg(2+)</name>
        <dbReference type="ChEBI" id="CHEBI:18420"/>
    </cofactor>
</comment>
<dbReference type="InterPro" id="IPR006073">
    <property type="entry name" value="GTP-bd"/>
</dbReference>
<proteinExistence type="inferred from homology"/>
<feature type="binding site" evidence="8">
    <location>
        <position position="192"/>
    </location>
    <ligand>
        <name>Mg(2+)</name>
        <dbReference type="ChEBI" id="CHEBI:18420"/>
    </ligand>
</feature>
<feature type="binding site" evidence="8">
    <location>
        <begin position="190"/>
        <end position="194"/>
    </location>
    <ligand>
        <name>GTP</name>
        <dbReference type="ChEBI" id="CHEBI:37565"/>
    </ligand>
</feature>
<dbReference type="GO" id="GO:0000287">
    <property type="term" value="F:magnesium ion binding"/>
    <property type="evidence" value="ECO:0007669"/>
    <property type="project" value="InterPro"/>
</dbReference>
<name>A0A0S4M5P8_9BURK</name>
<organism evidence="11 12">
    <name type="scientific">Candidatus Ichthyocystis hellenicum</name>
    <dbReference type="NCBI Taxonomy" id="1561003"/>
    <lineage>
        <taxon>Bacteria</taxon>
        <taxon>Pseudomonadati</taxon>
        <taxon>Pseudomonadota</taxon>
        <taxon>Betaproteobacteria</taxon>
        <taxon>Burkholderiales</taxon>
        <taxon>Candidatus Ichthyocystis</taxon>
    </lineage>
</organism>
<dbReference type="PANTHER" id="PTHR11702">
    <property type="entry name" value="DEVELOPMENTALLY REGULATED GTP-BINDING PROTEIN-RELATED"/>
    <property type="match status" value="1"/>
</dbReference>
<dbReference type="Proteomes" id="UP000198651">
    <property type="component" value="Chromosome I"/>
</dbReference>
<dbReference type="PROSITE" id="PS51883">
    <property type="entry name" value="OBG"/>
    <property type="match status" value="1"/>
</dbReference>
<dbReference type="PROSITE" id="PS51710">
    <property type="entry name" value="G_OBG"/>
    <property type="match status" value="1"/>
</dbReference>
<evidence type="ECO:0000256" key="4">
    <source>
        <dbReference type="ARBA" id="ARBA00022741"/>
    </source>
</evidence>
<evidence type="ECO:0000256" key="1">
    <source>
        <dbReference type="ARBA" id="ARBA00007699"/>
    </source>
</evidence>
<dbReference type="FunFam" id="2.70.210.12:FF:000001">
    <property type="entry name" value="GTPase Obg"/>
    <property type="match status" value="1"/>
</dbReference>
<dbReference type="GO" id="GO:0005525">
    <property type="term" value="F:GTP binding"/>
    <property type="evidence" value="ECO:0007669"/>
    <property type="project" value="UniProtKB-UniRule"/>
</dbReference>
<dbReference type="CDD" id="cd01898">
    <property type="entry name" value="Obg"/>
    <property type="match status" value="1"/>
</dbReference>
<dbReference type="SUPFAM" id="SSF82051">
    <property type="entry name" value="Obg GTP-binding protein N-terminal domain"/>
    <property type="match status" value="1"/>
</dbReference>
<dbReference type="Gene3D" id="3.40.50.300">
    <property type="entry name" value="P-loop containing nucleotide triphosphate hydrolases"/>
    <property type="match status" value="1"/>
</dbReference>
<keyword evidence="6 8" id="KW-0460">Magnesium</keyword>
<dbReference type="InterPro" id="IPR006169">
    <property type="entry name" value="GTP1_OBG_dom"/>
</dbReference>
<dbReference type="InterPro" id="IPR045086">
    <property type="entry name" value="OBG_GTPase"/>
</dbReference>
<dbReference type="InterPro" id="IPR027417">
    <property type="entry name" value="P-loop_NTPase"/>
</dbReference>
<dbReference type="GO" id="GO:0042254">
    <property type="term" value="P:ribosome biogenesis"/>
    <property type="evidence" value="ECO:0007669"/>
    <property type="project" value="UniProtKB-UniRule"/>
</dbReference>
<dbReference type="PIRSF" id="PIRSF002401">
    <property type="entry name" value="GTP_bd_Obg/CgtA"/>
    <property type="match status" value="1"/>
</dbReference>
<dbReference type="InterPro" id="IPR014100">
    <property type="entry name" value="GTP-bd_Obg/CgtA"/>
</dbReference>
<dbReference type="GO" id="GO:0043022">
    <property type="term" value="F:ribosome binding"/>
    <property type="evidence" value="ECO:0007669"/>
    <property type="project" value="UniProtKB-ARBA"/>
</dbReference>
<dbReference type="Gene3D" id="2.70.210.12">
    <property type="entry name" value="GTP1/OBG domain"/>
    <property type="match status" value="1"/>
</dbReference>
<dbReference type="AlphaFoldDB" id="A0A0S4M5P8"/>
<feature type="binding site" evidence="8">
    <location>
        <begin position="165"/>
        <end position="172"/>
    </location>
    <ligand>
        <name>GTP</name>
        <dbReference type="ChEBI" id="CHEBI:37565"/>
    </ligand>
</feature>
<dbReference type="NCBIfam" id="TIGR02729">
    <property type="entry name" value="Obg_CgtA"/>
    <property type="match status" value="1"/>
</dbReference>
<gene>
    <name evidence="8" type="primary">obg</name>
    <name evidence="11" type="ORF">Ark11_0741</name>
</gene>
<comment type="function">
    <text evidence="8">An essential GTPase which binds GTP, GDP and possibly (p)ppGpp with moderate affinity, with high nucleotide exchange rates and a fairly low GTP hydrolysis rate. Plays a role in control of the cell cycle, stress response, ribosome biogenesis and in those bacteria that undergo differentiation, in morphogenesis control.</text>
</comment>
<dbReference type="NCBIfam" id="NF008956">
    <property type="entry name" value="PRK12299.1"/>
    <property type="match status" value="1"/>
</dbReference>
<comment type="subcellular location">
    <subcellularLocation>
        <location evidence="8">Cytoplasm</location>
    </subcellularLocation>
</comment>
<evidence type="ECO:0000256" key="5">
    <source>
        <dbReference type="ARBA" id="ARBA00022801"/>
    </source>
</evidence>
<dbReference type="PROSITE" id="PS00905">
    <property type="entry name" value="GTP1_OBG"/>
    <property type="match status" value="1"/>
</dbReference>
<dbReference type="Pfam" id="PF01018">
    <property type="entry name" value="GTP1_OBG"/>
    <property type="match status" value="1"/>
</dbReference>
<dbReference type="PANTHER" id="PTHR11702:SF31">
    <property type="entry name" value="MITOCHONDRIAL RIBOSOME-ASSOCIATED GTPASE 2"/>
    <property type="match status" value="1"/>
</dbReference>
<keyword evidence="7 8" id="KW-0342">GTP-binding</keyword>
<keyword evidence="12" id="KW-1185">Reference proteome</keyword>
<feature type="binding site" evidence="8">
    <location>
        <begin position="314"/>
        <end position="316"/>
    </location>
    <ligand>
        <name>GTP</name>
        <dbReference type="ChEBI" id="CHEBI:37565"/>
    </ligand>
</feature>
<dbReference type="InterPro" id="IPR036726">
    <property type="entry name" value="GTP1_OBG_dom_sf"/>
</dbReference>
<feature type="binding site" evidence="8">
    <location>
        <begin position="282"/>
        <end position="285"/>
    </location>
    <ligand>
        <name>GTP</name>
        <dbReference type="ChEBI" id="CHEBI:37565"/>
    </ligand>
</feature>
<dbReference type="PRINTS" id="PR00326">
    <property type="entry name" value="GTP1OBG"/>
</dbReference>
<keyword evidence="5 8" id="KW-0378">Hydrolase</keyword>
<protein>
    <recommendedName>
        <fullName evidence="8">GTPase Obg</fullName>
        <ecNumber evidence="8">3.6.5.-</ecNumber>
    </recommendedName>
    <alternativeName>
        <fullName evidence="8">GTP-binding protein Obg</fullName>
    </alternativeName>
</protein>
<comment type="subunit">
    <text evidence="8">Monomer.</text>
</comment>